<evidence type="ECO:0000256" key="3">
    <source>
        <dbReference type="ARBA" id="ARBA00022475"/>
    </source>
</evidence>
<dbReference type="RefSeq" id="WP_146215026.1">
    <property type="nucleotide sequence ID" value="NZ_QJKI01000001.1"/>
</dbReference>
<dbReference type="OrthoDB" id="5296765at2"/>
<accession>A0A318KW40</accession>
<keyword evidence="4" id="KW-0547">Nucleotide-binding</keyword>
<keyword evidence="3" id="KW-0472">Membrane</keyword>
<evidence type="ECO:0000313" key="9">
    <source>
        <dbReference type="EMBL" id="PXX82040.1"/>
    </source>
</evidence>
<proteinExistence type="inferred from homology"/>
<keyword evidence="2" id="KW-0813">Transport</keyword>
<protein>
    <submittedName>
        <fullName evidence="9">Iron complex transport system ATP-binding protein</fullName>
    </submittedName>
</protein>
<dbReference type="InterPro" id="IPR003593">
    <property type="entry name" value="AAA+_ATPase"/>
</dbReference>
<comment type="function">
    <text evidence="7">Part of the ABC transporter complex HmuTUV involved in hemin import. Responsible for energy coupling to the transport system.</text>
</comment>
<dbReference type="PANTHER" id="PTHR42794:SF1">
    <property type="entry name" value="HEMIN IMPORT ATP-BINDING PROTEIN HMUV"/>
    <property type="match status" value="1"/>
</dbReference>
<dbReference type="Pfam" id="PF00005">
    <property type="entry name" value="ABC_tran"/>
    <property type="match status" value="1"/>
</dbReference>
<comment type="caution">
    <text evidence="9">The sequence shown here is derived from an EMBL/GenBank/DDBJ whole genome shotgun (WGS) entry which is preliminary data.</text>
</comment>
<dbReference type="FunFam" id="3.40.50.300:FF:000134">
    <property type="entry name" value="Iron-enterobactin ABC transporter ATP-binding protein"/>
    <property type="match status" value="1"/>
</dbReference>
<dbReference type="SUPFAM" id="SSF52540">
    <property type="entry name" value="P-loop containing nucleoside triphosphate hydrolases"/>
    <property type="match status" value="1"/>
</dbReference>
<gene>
    <name evidence="9" type="ORF">DFR34_101273</name>
</gene>
<comment type="similarity">
    <text evidence="1">Belongs to the ABC transporter superfamily.</text>
</comment>
<evidence type="ECO:0000256" key="7">
    <source>
        <dbReference type="ARBA" id="ARBA00037066"/>
    </source>
</evidence>
<dbReference type="GO" id="GO:0016887">
    <property type="term" value="F:ATP hydrolysis activity"/>
    <property type="evidence" value="ECO:0007669"/>
    <property type="project" value="InterPro"/>
</dbReference>
<evidence type="ECO:0000313" key="10">
    <source>
        <dbReference type="Proteomes" id="UP000247555"/>
    </source>
</evidence>
<keyword evidence="6" id="KW-1278">Translocase</keyword>
<keyword evidence="10" id="KW-1185">Reference proteome</keyword>
<evidence type="ECO:0000256" key="1">
    <source>
        <dbReference type="ARBA" id="ARBA00005417"/>
    </source>
</evidence>
<dbReference type="PROSITE" id="PS50893">
    <property type="entry name" value="ABC_TRANSPORTER_2"/>
    <property type="match status" value="1"/>
</dbReference>
<feature type="domain" description="ABC transporter" evidence="8">
    <location>
        <begin position="3"/>
        <end position="238"/>
    </location>
</feature>
<dbReference type="PANTHER" id="PTHR42794">
    <property type="entry name" value="HEMIN IMPORT ATP-BINDING PROTEIN HMUV"/>
    <property type="match status" value="1"/>
</dbReference>
<dbReference type="PROSITE" id="PS00211">
    <property type="entry name" value="ABC_TRANSPORTER_1"/>
    <property type="match status" value="1"/>
</dbReference>
<evidence type="ECO:0000259" key="8">
    <source>
        <dbReference type="PROSITE" id="PS50893"/>
    </source>
</evidence>
<evidence type="ECO:0000256" key="4">
    <source>
        <dbReference type="ARBA" id="ARBA00022741"/>
    </source>
</evidence>
<sequence length="248" mass="27080">MTLRAHDLRFAYRARTVLQGVNLTVRPGEVLALLGGNGAGKSTLLRLLLGLLRPTGGEVRLHERPLSAWPRRALARELAYVPQLHQAPFPYRVREVVLLGRLPSHGLLAAPSRADLHAADVALAELELTALAERRYTELSGGERQRVLIARALAQGARLLVFDEPSNGLDYGGQLRLLARMRRLAQAGHGVLFTTHHPDHARQAADRVALLADGRIDADGAPAEVLTEAAVARLYGLNEDEQRLLSAR</sequence>
<dbReference type="Proteomes" id="UP000247555">
    <property type="component" value="Unassembled WGS sequence"/>
</dbReference>
<evidence type="ECO:0000256" key="5">
    <source>
        <dbReference type="ARBA" id="ARBA00022840"/>
    </source>
</evidence>
<evidence type="ECO:0000256" key="6">
    <source>
        <dbReference type="ARBA" id="ARBA00022967"/>
    </source>
</evidence>
<keyword evidence="5 9" id="KW-0067">ATP-binding</keyword>
<dbReference type="InterPro" id="IPR027417">
    <property type="entry name" value="P-loop_NTPase"/>
</dbReference>
<reference evidence="9 10" key="1">
    <citation type="submission" date="2018-05" db="EMBL/GenBank/DDBJ databases">
        <title>Genomic Encyclopedia of Type Strains, Phase IV (KMG-IV): sequencing the most valuable type-strain genomes for metagenomic binning, comparative biology and taxonomic classification.</title>
        <authorList>
            <person name="Goeker M."/>
        </authorList>
    </citation>
    <scope>NUCLEOTIDE SEQUENCE [LARGE SCALE GENOMIC DNA]</scope>
    <source>
        <strain evidence="9 10">DSM 29661</strain>
    </source>
</reference>
<dbReference type="EMBL" id="QJKI01000001">
    <property type="protein sequence ID" value="PXX82040.1"/>
    <property type="molecule type" value="Genomic_DNA"/>
</dbReference>
<dbReference type="Gene3D" id="3.40.50.300">
    <property type="entry name" value="P-loop containing nucleotide triphosphate hydrolases"/>
    <property type="match status" value="1"/>
</dbReference>
<evidence type="ECO:0000256" key="2">
    <source>
        <dbReference type="ARBA" id="ARBA00022448"/>
    </source>
</evidence>
<dbReference type="InterPro" id="IPR017871">
    <property type="entry name" value="ABC_transporter-like_CS"/>
</dbReference>
<dbReference type="SMART" id="SM00382">
    <property type="entry name" value="AAA"/>
    <property type="match status" value="1"/>
</dbReference>
<organism evidence="9 10">
    <name type="scientific">Rivihabitans pingtungensis</name>
    <dbReference type="NCBI Taxonomy" id="1054498"/>
    <lineage>
        <taxon>Bacteria</taxon>
        <taxon>Pseudomonadati</taxon>
        <taxon>Pseudomonadota</taxon>
        <taxon>Betaproteobacteria</taxon>
        <taxon>Neisseriales</taxon>
        <taxon>Aquaspirillaceae</taxon>
        <taxon>Rivihabitans</taxon>
    </lineage>
</organism>
<dbReference type="InterPro" id="IPR003439">
    <property type="entry name" value="ABC_transporter-like_ATP-bd"/>
</dbReference>
<keyword evidence="3" id="KW-1003">Cell membrane</keyword>
<dbReference type="AlphaFoldDB" id="A0A318KW40"/>
<dbReference type="GO" id="GO:0005524">
    <property type="term" value="F:ATP binding"/>
    <property type="evidence" value="ECO:0007669"/>
    <property type="project" value="UniProtKB-KW"/>
</dbReference>
<name>A0A318KW40_9NEIS</name>